<dbReference type="EMBL" id="OW240922">
    <property type="protein sequence ID" value="CAH2322090.1"/>
    <property type="molecule type" value="Genomic_DNA"/>
</dbReference>
<dbReference type="AlphaFoldDB" id="A0AAD1TCJ2"/>
<protein>
    <submittedName>
        <fullName evidence="2">Uncharacterized protein</fullName>
    </submittedName>
</protein>
<feature type="region of interest" description="Disordered" evidence="1">
    <location>
        <begin position="105"/>
        <end position="149"/>
    </location>
</feature>
<name>A0AAD1TCJ2_PELCU</name>
<evidence type="ECO:0000313" key="2">
    <source>
        <dbReference type="EMBL" id="CAH2322090.1"/>
    </source>
</evidence>
<evidence type="ECO:0000256" key="1">
    <source>
        <dbReference type="SAM" id="MobiDB-lite"/>
    </source>
</evidence>
<gene>
    <name evidence="2" type="ORF">PECUL_23A012772</name>
</gene>
<keyword evidence="3" id="KW-1185">Reference proteome</keyword>
<feature type="compositionally biased region" description="Polar residues" evidence="1">
    <location>
        <begin position="121"/>
        <end position="130"/>
    </location>
</feature>
<feature type="region of interest" description="Disordered" evidence="1">
    <location>
        <begin position="1"/>
        <end position="26"/>
    </location>
</feature>
<dbReference type="Proteomes" id="UP001295444">
    <property type="component" value="Chromosome 11"/>
</dbReference>
<proteinExistence type="predicted"/>
<sequence length="149" mass="16118">MAGEPSSPPKILETMRPPVSHETLRHPSSNIDKIFQDFWLKLELRLQQGAPGPLISNCPPRQQPPNPQHPDHSPPGGPPYLGPAALLTNPSYTRLPSYTRAFTTSQWSPTRIHNEALHSPNAASGETPGTHQHHGPGAGGPDTFHNATS</sequence>
<evidence type="ECO:0000313" key="3">
    <source>
        <dbReference type="Proteomes" id="UP001295444"/>
    </source>
</evidence>
<feature type="compositionally biased region" description="Pro residues" evidence="1">
    <location>
        <begin position="61"/>
        <end position="81"/>
    </location>
</feature>
<accession>A0AAD1TCJ2</accession>
<reference evidence="2" key="1">
    <citation type="submission" date="2022-03" db="EMBL/GenBank/DDBJ databases">
        <authorList>
            <person name="Alioto T."/>
            <person name="Alioto T."/>
            <person name="Gomez Garrido J."/>
        </authorList>
    </citation>
    <scope>NUCLEOTIDE SEQUENCE</scope>
</reference>
<organism evidence="2 3">
    <name type="scientific">Pelobates cultripes</name>
    <name type="common">Western spadefoot toad</name>
    <dbReference type="NCBI Taxonomy" id="61616"/>
    <lineage>
        <taxon>Eukaryota</taxon>
        <taxon>Metazoa</taxon>
        <taxon>Chordata</taxon>
        <taxon>Craniata</taxon>
        <taxon>Vertebrata</taxon>
        <taxon>Euteleostomi</taxon>
        <taxon>Amphibia</taxon>
        <taxon>Batrachia</taxon>
        <taxon>Anura</taxon>
        <taxon>Pelobatoidea</taxon>
        <taxon>Pelobatidae</taxon>
        <taxon>Pelobates</taxon>
    </lineage>
</organism>
<feature type="region of interest" description="Disordered" evidence="1">
    <location>
        <begin position="50"/>
        <end position="92"/>
    </location>
</feature>